<proteinExistence type="predicted"/>
<gene>
    <name evidence="1" type="ORF">S03H2_51857</name>
</gene>
<accession>X1HZE5</accession>
<organism evidence="1">
    <name type="scientific">marine sediment metagenome</name>
    <dbReference type="NCBI Taxonomy" id="412755"/>
    <lineage>
        <taxon>unclassified sequences</taxon>
        <taxon>metagenomes</taxon>
        <taxon>ecological metagenomes</taxon>
    </lineage>
</organism>
<comment type="caution">
    <text evidence="1">The sequence shown here is derived from an EMBL/GenBank/DDBJ whole genome shotgun (WGS) entry which is preliminary data.</text>
</comment>
<reference evidence="1" key="1">
    <citation type="journal article" date="2014" name="Front. Microbiol.">
        <title>High frequency of phylogenetically diverse reductive dehalogenase-homologous genes in deep subseafloor sedimentary metagenomes.</title>
        <authorList>
            <person name="Kawai M."/>
            <person name="Futagami T."/>
            <person name="Toyoda A."/>
            <person name="Takaki Y."/>
            <person name="Nishi S."/>
            <person name="Hori S."/>
            <person name="Arai W."/>
            <person name="Tsubouchi T."/>
            <person name="Morono Y."/>
            <person name="Uchiyama I."/>
            <person name="Ito T."/>
            <person name="Fujiyama A."/>
            <person name="Inagaki F."/>
            <person name="Takami H."/>
        </authorList>
    </citation>
    <scope>NUCLEOTIDE SEQUENCE</scope>
    <source>
        <strain evidence="1">Expedition CK06-06</strain>
    </source>
</reference>
<dbReference type="AlphaFoldDB" id="X1HZE5"/>
<dbReference type="EMBL" id="BARU01032927">
    <property type="protein sequence ID" value="GAH62440.1"/>
    <property type="molecule type" value="Genomic_DNA"/>
</dbReference>
<protein>
    <submittedName>
        <fullName evidence="1">Uncharacterized protein</fullName>
    </submittedName>
</protein>
<evidence type="ECO:0000313" key="1">
    <source>
        <dbReference type="EMBL" id="GAH62440.1"/>
    </source>
</evidence>
<sequence length="87" mass="9439">MDSLYGYGEILKMTAKITNTGPDSEPDVTLSSGSYKPKISTSLAYGLMQAMANNSGMSIEAKAKDLGFDCPYSWMLDVLESLTEGNW</sequence>
<name>X1HZE5_9ZZZZ</name>